<evidence type="ECO:0000313" key="2">
    <source>
        <dbReference type="Proteomes" id="UP000760545"/>
    </source>
</evidence>
<dbReference type="RefSeq" id="WP_167920560.1">
    <property type="nucleotide sequence ID" value="NZ_JAAVJS010000840.1"/>
</dbReference>
<evidence type="ECO:0008006" key="3">
    <source>
        <dbReference type="Google" id="ProtNLM"/>
    </source>
</evidence>
<organism evidence="1 2">
    <name type="scientific">Tamlana crocina</name>
    <dbReference type="NCBI Taxonomy" id="393006"/>
    <lineage>
        <taxon>Bacteria</taxon>
        <taxon>Pseudomonadati</taxon>
        <taxon>Bacteroidota</taxon>
        <taxon>Flavobacteriia</taxon>
        <taxon>Flavobacteriales</taxon>
        <taxon>Flavobacteriaceae</taxon>
        <taxon>Tamlana</taxon>
    </lineage>
</organism>
<sequence length="95" mass="10707">RKEVLKQQKDLEESIKVHAAGFFELLNENGIDTDCFSGGYCPKFFLKLQKGDFNVGFSAGWQLNLAEKALYASKLAADKKALLDNLQPQIVEYYS</sequence>
<evidence type="ECO:0000313" key="1">
    <source>
        <dbReference type="EMBL" id="NJX17600.1"/>
    </source>
</evidence>
<gene>
    <name evidence="1" type="ORF">HC176_19205</name>
</gene>
<dbReference type="Proteomes" id="UP000760545">
    <property type="component" value="Unassembled WGS sequence"/>
</dbReference>
<protein>
    <recommendedName>
        <fullName evidence="3">ABC transporter substrate-binding protein</fullName>
    </recommendedName>
</protein>
<dbReference type="EMBL" id="JAAVJS010000840">
    <property type="protein sequence ID" value="NJX17600.1"/>
    <property type="molecule type" value="Genomic_DNA"/>
</dbReference>
<feature type="non-terminal residue" evidence="1">
    <location>
        <position position="1"/>
    </location>
</feature>
<reference evidence="1 2" key="1">
    <citation type="submission" date="2020-03" db="EMBL/GenBank/DDBJ databases">
        <title>Tamlana sp. nov, isolated from XXX.</title>
        <authorList>
            <person name="Cao W.R."/>
        </authorList>
    </citation>
    <scope>NUCLEOTIDE SEQUENCE [LARGE SCALE GENOMIC DNA]</scope>
    <source>
        <strain evidence="1 2">HST1-43</strain>
    </source>
</reference>
<feature type="non-terminal residue" evidence="1">
    <location>
        <position position="95"/>
    </location>
</feature>
<keyword evidence="2" id="KW-1185">Reference proteome</keyword>
<name>A0ABX1DHB4_9FLAO</name>
<accession>A0ABX1DHB4</accession>
<proteinExistence type="predicted"/>
<comment type="caution">
    <text evidence="1">The sequence shown here is derived from an EMBL/GenBank/DDBJ whole genome shotgun (WGS) entry which is preliminary data.</text>
</comment>